<feature type="transmembrane region" description="Helical" evidence="1">
    <location>
        <begin position="276"/>
        <end position="299"/>
    </location>
</feature>
<reference evidence="2" key="1">
    <citation type="submission" date="2022-09" db="EMBL/GenBank/DDBJ databases">
        <title>Multidrug resistance Raoultella ornithinolytica Strain MQB_Silv_108.</title>
        <authorList>
            <person name="Quintela-Baluja M."/>
        </authorList>
    </citation>
    <scope>NUCLEOTIDE SEQUENCE</scope>
    <source>
        <strain evidence="2">MQB_Silv_108</strain>
    </source>
</reference>
<feature type="transmembrane region" description="Helical" evidence="1">
    <location>
        <begin position="361"/>
        <end position="381"/>
    </location>
</feature>
<dbReference type="AlphaFoldDB" id="A0A9Q9MRZ9"/>
<feature type="transmembrane region" description="Helical" evidence="1">
    <location>
        <begin position="197"/>
        <end position="215"/>
    </location>
</feature>
<keyword evidence="1" id="KW-0812">Transmembrane</keyword>
<protein>
    <submittedName>
        <fullName evidence="2">Uncharacterized protein</fullName>
    </submittedName>
</protein>
<feature type="transmembrane region" description="Helical" evidence="1">
    <location>
        <begin position="173"/>
        <end position="191"/>
    </location>
</feature>
<feature type="transmembrane region" description="Helical" evidence="1">
    <location>
        <begin position="94"/>
        <end position="116"/>
    </location>
</feature>
<evidence type="ECO:0000313" key="3">
    <source>
        <dbReference type="Proteomes" id="UP001064206"/>
    </source>
</evidence>
<feature type="transmembrane region" description="Helical" evidence="1">
    <location>
        <begin position="128"/>
        <end position="144"/>
    </location>
</feature>
<sequence length="676" mass="76687">MMNNEKISRGILYVAFIAILSVLCYSFVASENQAYTWDSRFYWVVWNEYTDLLQGSFSQWLASIKSSVYSADYNPLPVIALIPFNYLPIGNREAYILGVYILYLLPFAYIAMRLFATAAGVDKKYQPYIFVFLASFIPFITPTLRGYPDIIGMIPLSLCCLILFKVNILNYRGFRFVLLAIAMGVLLWLPFAFRRWYAYSVVSLFVTLPFLNTFLFGETAKFSKERILKYFIFFTISGLVVIFLVCVFQFELAERILTTNYSDIYSAYKATEQATFFITLNYAGLYLVPLILVGGLYIVFGTSFRLKILCAFALANFIITYIIFTRTQTPGMQHGMPFCFWLAILVLSALKLFFDRLSKGLAIALTIAFSLFTVAVFISTYSKPFGKPELVSRYLPGKEYPLRLENFDHYHELIAFMSARVEPDDKVAVFASSGSLNNDLFSAISPASFVSHIANVSQVDLRDKLATEAFSSRYAIVTDPAQTHLGIHGQQVIYLPNNLILEGKGIGAAYKRVSQPFILSGGVQAYVYEKIRPYTINEYRSMIDEFSRSYPSWKAEYENNLTESYLSAAIEKGDTWGQFSMYREGRIYAHPGATTPTVVRMFVGEYDTLRITSVNKNCGKTDGVKVIIKDATHRVEKHIATAESVVFDMRDFHNKDITLIIDNNGSSACDSLDINQ</sequence>
<feature type="transmembrane region" description="Helical" evidence="1">
    <location>
        <begin position="227"/>
        <end position="250"/>
    </location>
</feature>
<accession>A0A9Q9MRZ9</accession>
<dbReference type="Proteomes" id="UP001064206">
    <property type="component" value="Chromosome"/>
</dbReference>
<gene>
    <name evidence="2" type="ORF">N2J37_22570</name>
</gene>
<name>A0A9Q9MRZ9_RAOOR</name>
<organism evidence="2 3">
    <name type="scientific">Raoultella ornithinolytica</name>
    <name type="common">Klebsiella ornithinolytica</name>
    <dbReference type="NCBI Taxonomy" id="54291"/>
    <lineage>
        <taxon>Bacteria</taxon>
        <taxon>Pseudomonadati</taxon>
        <taxon>Pseudomonadota</taxon>
        <taxon>Gammaproteobacteria</taxon>
        <taxon>Enterobacterales</taxon>
        <taxon>Enterobacteriaceae</taxon>
        <taxon>Klebsiella/Raoultella group</taxon>
        <taxon>Raoultella</taxon>
    </lineage>
</organism>
<dbReference type="EMBL" id="CP104450">
    <property type="protein sequence ID" value="UXE37283.1"/>
    <property type="molecule type" value="Genomic_DNA"/>
</dbReference>
<keyword evidence="1" id="KW-0472">Membrane</keyword>
<dbReference type="RefSeq" id="WP_227505871.1">
    <property type="nucleotide sequence ID" value="NZ_ABDFAB020000003.1"/>
</dbReference>
<feature type="transmembrane region" description="Helical" evidence="1">
    <location>
        <begin position="306"/>
        <end position="323"/>
    </location>
</feature>
<feature type="transmembrane region" description="Helical" evidence="1">
    <location>
        <begin position="335"/>
        <end position="354"/>
    </location>
</feature>
<proteinExistence type="predicted"/>
<evidence type="ECO:0000313" key="2">
    <source>
        <dbReference type="EMBL" id="UXE37283.1"/>
    </source>
</evidence>
<feature type="transmembrane region" description="Helical" evidence="1">
    <location>
        <begin position="150"/>
        <end position="166"/>
    </location>
</feature>
<evidence type="ECO:0000256" key="1">
    <source>
        <dbReference type="SAM" id="Phobius"/>
    </source>
</evidence>
<keyword evidence="1" id="KW-1133">Transmembrane helix</keyword>
<feature type="transmembrane region" description="Helical" evidence="1">
    <location>
        <begin position="12"/>
        <end position="30"/>
    </location>
</feature>